<dbReference type="InterPro" id="IPR015300">
    <property type="entry name" value="DNA-bd_pseudobarrel_sf"/>
</dbReference>
<keyword evidence="4" id="KW-0804">Transcription</keyword>
<evidence type="ECO:0000256" key="2">
    <source>
        <dbReference type="ARBA" id="ARBA00023015"/>
    </source>
</evidence>
<keyword evidence="3" id="KW-0238">DNA-binding</keyword>
<feature type="region of interest" description="Disordered" evidence="6">
    <location>
        <begin position="1"/>
        <end position="31"/>
    </location>
</feature>
<organism evidence="8 9">
    <name type="scientific">Glycine soja</name>
    <name type="common">Wild soybean</name>
    <dbReference type="NCBI Taxonomy" id="3848"/>
    <lineage>
        <taxon>Eukaryota</taxon>
        <taxon>Viridiplantae</taxon>
        <taxon>Streptophyta</taxon>
        <taxon>Embryophyta</taxon>
        <taxon>Tracheophyta</taxon>
        <taxon>Spermatophyta</taxon>
        <taxon>Magnoliopsida</taxon>
        <taxon>eudicotyledons</taxon>
        <taxon>Gunneridae</taxon>
        <taxon>Pentapetalae</taxon>
        <taxon>rosids</taxon>
        <taxon>fabids</taxon>
        <taxon>Fabales</taxon>
        <taxon>Fabaceae</taxon>
        <taxon>Papilionoideae</taxon>
        <taxon>50 kb inversion clade</taxon>
        <taxon>NPAAA clade</taxon>
        <taxon>indigoferoid/millettioid clade</taxon>
        <taxon>Phaseoleae</taxon>
        <taxon>Glycine</taxon>
        <taxon>Glycine subgen. Soja</taxon>
    </lineage>
</organism>
<evidence type="ECO:0000256" key="5">
    <source>
        <dbReference type="ARBA" id="ARBA00023242"/>
    </source>
</evidence>
<dbReference type="CDD" id="cd10017">
    <property type="entry name" value="B3_DNA"/>
    <property type="match status" value="1"/>
</dbReference>
<evidence type="ECO:0000256" key="6">
    <source>
        <dbReference type="SAM" id="MobiDB-lite"/>
    </source>
</evidence>
<dbReference type="InterPro" id="IPR005508">
    <property type="entry name" value="At2g31720-like"/>
</dbReference>
<proteinExistence type="predicted"/>
<dbReference type="SUPFAM" id="SSF101936">
    <property type="entry name" value="DNA-binding pseudobarrel domain"/>
    <property type="match status" value="1"/>
</dbReference>
<evidence type="ECO:0000259" key="7">
    <source>
        <dbReference type="Pfam" id="PF02362"/>
    </source>
</evidence>
<keyword evidence="2" id="KW-0805">Transcription regulation</keyword>
<feature type="compositionally biased region" description="Basic and acidic residues" evidence="6">
    <location>
        <begin position="14"/>
        <end position="31"/>
    </location>
</feature>
<dbReference type="GO" id="GO:0005634">
    <property type="term" value="C:nucleus"/>
    <property type="evidence" value="ECO:0007669"/>
    <property type="project" value="UniProtKB-SubCell"/>
</dbReference>
<gene>
    <name evidence="8" type="ORF">D0Y65_024664</name>
</gene>
<name>A0A445J3A2_GLYSO</name>
<dbReference type="PANTHER" id="PTHR31541">
    <property type="entry name" value="B3 DOMAIN PLANT PROTEIN-RELATED"/>
    <property type="match status" value="1"/>
</dbReference>
<evidence type="ECO:0000256" key="4">
    <source>
        <dbReference type="ARBA" id="ARBA00023163"/>
    </source>
</evidence>
<protein>
    <recommendedName>
        <fullName evidence="7">TF-B3 domain-containing protein</fullName>
    </recommendedName>
</protein>
<reference evidence="8 9" key="1">
    <citation type="submission" date="2018-09" db="EMBL/GenBank/DDBJ databases">
        <title>A high-quality reference genome of wild soybean provides a powerful tool to mine soybean genomes.</title>
        <authorList>
            <person name="Xie M."/>
            <person name="Chung C.Y.L."/>
            <person name="Li M.-W."/>
            <person name="Wong F.-L."/>
            <person name="Chan T.-F."/>
            <person name="Lam H.-M."/>
        </authorList>
    </citation>
    <scope>NUCLEOTIDE SEQUENCE [LARGE SCALE GENOMIC DNA]</scope>
    <source>
        <strain evidence="9">cv. W05</strain>
        <tissue evidence="8">Hypocotyl of etiolated seedlings</tissue>
    </source>
</reference>
<dbReference type="Proteomes" id="UP000289340">
    <property type="component" value="Chromosome 9"/>
</dbReference>
<dbReference type="PANTHER" id="PTHR31541:SF28">
    <property type="entry name" value="TF-B3 DOMAIN-CONTAINING PROTEIN"/>
    <property type="match status" value="1"/>
</dbReference>
<dbReference type="GO" id="GO:0003677">
    <property type="term" value="F:DNA binding"/>
    <property type="evidence" value="ECO:0007669"/>
    <property type="project" value="UniProtKB-KW"/>
</dbReference>
<evidence type="ECO:0000256" key="1">
    <source>
        <dbReference type="ARBA" id="ARBA00004123"/>
    </source>
</evidence>
<comment type="caution">
    <text evidence="8">The sequence shown here is derived from an EMBL/GenBank/DDBJ whole genome shotgun (WGS) entry which is preliminary data.</text>
</comment>
<feature type="domain" description="TF-B3" evidence="7">
    <location>
        <begin position="98"/>
        <end position="153"/>
    </location>
</feature>
<comment type="subcellular location">
    <subcellularLocation>
        <location evidence="1">Nucleus</location>
    </subcellularLocation>
</comment>
<dbReference type="Pfam" id="PF02362">
    <property type="entry name" value="B3"/>
    <property type="match status" value="1"/>
</dbReference>
<keyword evidence="5" id="KW-0539">Nucleus</keyword>
<evidence type="ECO:0000313" key="8">
    <source>
        <dbReference type="EMBL" id="RZB92828.1"/>
    </source>
</evidence>
<accession>A0A445J3A2</accession>
<dbReference type="EMBL" id="QZWG01000009">
    <property type="protein sequence ID" value="RZB92828.1"/>
    <property type="molecule type" value="Genomic_DNA"/>
</dbReference>
<dbReference type="Gene3D" id="2.40.330.10">
    <property type="entry name" value="DNA-binding pseudobarrel domain"/>
    <property type="match status" value="1"/>
</dbReference>
<dbReference type="AlphaFoldDB" id="A0A445J3A2"/>
<feature type="compositionally biased region" description="Low complexity" evidence="6">
    <location>
        <begin position="1"/>
        <end position="13"/>
    </location>
</feature>
<sequence>MTENSSSNSGKGKNIIDEQQHEESGKSEEGNNNRLVNEILSYNESQLKFLLNVGIVKDCELSMPYITQLTSDKWNLFLRTPQFEGIFLGFLKEGEDVRDGIPVNVYDKHGHEFEMMLKKFHKGSISYYVLNRGWLSFCNQQHLGENDIIALRTFRHAITDKLSFVVTYVIVAW</sequence>
<dbReference type="InterPro" id="IPR003340">
    <property type="entry name" value="B3_DNA-bd"/>
</dbReference>
<evidence type="ECO:0000313" key="9">
    <source>
        <dbReference type="Proteomes" id="UP000289340"/>
    </source>
</evidence>
<keyword evidence="9" id="KW-1185">Reference proteome</keyword>
<evidence type="ECO:0000256" key="3">
    <source>
        <dbReference type="ARBA" id="ARBA00023125"/>
    </source>
</evidence>